<protein>
    <submittedName>
        <fullName evidence="1">Uncharacterized protein</fullName>
    </submittedName>
</protein>
<reference evidence="1" key="1">
    <citation type="submission" date="2019-08" db="EMBL/GenBank/DDBJ databases">
        <title>The genome of the North American firefly Photinus pyralis.</title>
        <authorList>
            <consortium name="Photinus pyralis genome working group"/>
            <person name="Fallon T.R."/>
            <person name="Sander Lower S.E."/>
            <person name="Weng J.-K."/>
        </authorList>
    </citation>
    <scope>NUCLEOTIDE SEQUENCE</scope>
    <source>
        <strain evidence="1">TRF0915ILg1</strain>
        <tissue evidence="1">Whole body</tissue>
    </source>
</reference>
<keyword evidence="2" id="KW-1185">Reference proteome</keyword>
<proteinExistence type="predicted"/>
<accession>A0A8K0GFA4</accession>
<organism evidence="1 2">
    <name type="scientific">Ignelater luminosus</name>
    <name type="common">Cucubano</name>
    <name type="synonym">Pyrophorus luminosus</name>
    <dbReference type="NCBI Taxonomy" id="2038154"/>
    <lineage>
        <taxon>Eukaryota</taxon>
        <taxon>Metazoa</taxon>
        <taxon>Ecdysozoa</taxon>
        <taxon>Arthropoda</taxon>
        <taxon>Hexapoda</taxon>
        <taxon>Insecta</taxon>
        <taxon>Pterygota</taxon>
        <taxon>Neoptera</taxon>
        <taxon>Endopterygota</taxon>
        <taxon>Coleoptera</taxon>
        <taxon>Polyphaga</taxon>
        <taxon>Elateriformia</taxon>
        <taxon>Elateroidea</taxon>
        <taxon>Elateridae</taxon>
        <taxon>Agrypninae</taxon>
        <taxon>Pyrophorini</taxon>
        <taxon>Ignelater</taxon>
    </lineage>
</organism>
<evidence type="ECO:0000313" key="2">
    <source>
        <dbReference type="Proteomes" id="UP000801492"/>
    </source>
</evidence>
<dbReference type="AlphaFoldDB" id="A0A8K0GFA4"/>
<sequence length="137" mass="15169">MTEKRLATNTNQDDFFDPVISAICKLHVKKTKSLPAQVLPLLLLPQVSLEGETVNSDSDSLFNTAYARTVNIEKAQDSFRRAGIFSYDPDHFGNEDFAPSLVTDTCLEEFADNILEATKQRRTTTTAQPGCTGHTSK</sequence>
<gene>
    <name evidence="1" type="ORF">ILUMI_10123</name>
</gene>
<dbReference type="EMBL" id="VTPC01005422">
    <property type="protein sequence ID" value="KAF2896053.1"/>
    <property type="molecule type" value="Genomic_DNA"/>
</dbReference>
<dbReference type="Proteomes" id="UP000801492">
    <property type="component" value="Unassembled WGS sequence"/>
</dbReference>
<name>A0A8K0GFA4_IGNLU</name>
<evidence type="ECO:0000313" key="1">
    <source>
        <dbReference type="EMBL" id="KAF2896053.1"/>
    </source>
</evidence>
<dbReference type="OrthoDB" id="7475659at2759"/>
<comment type="caution">
    <text evidence="1">The sequence shown here is derived from an EMBL/GenBank/DDBJ whole genome shotgun (WGS) entry which is preliminary data.</text>
</comment>